<evidence type="ECO:0000256" key="1">
    <source>
        <dbReference type="ARBA" id="ARBA00004613"/>
    </source>
</evidence>
<comment type="subcellular location">
    <subcellularLocation>
        <location evidence="1">Secreted</location>
    </subcellularLocation>
</comment>
<feature type="transmembrane region" description="Helical" evidence="5">
    <location>
        <begin position="12"/>
        <end position="32"/>
    </location>
</feature>
<protein>
    <submittedName>
        <fullName evidence="6">Family with sequence similarity 24, member A</fullName>
    </submittedName>
</protein>
<gene>
    <name evidence="6" type="primary">LOC107401224</name>
</gene>
<name>A0A6J0D8R7_PERMB</name>
<reference evidence="6" key="2">
    <citation type="submission" date="2025-08" db="UniProtKB">
        <authorList>
            <consortium name="Ensembl"/>
        </authorList>
    </citation>
    <scope>IDENTIFICATION</scope>
</reference>
<reference evidence="6 7" key="1">
    <citation type="submission" date="2018-10" db="EMBL/GenBank/DDBJ databases">
        <title>Improved assembly of the deer mouse Peromyscus maniculatus genome.</title>
        <authorList>
            <person name="Lassance J.-M."/>
            <person name="Hoekstra H.E."/>
        </authorList>
    </citation>
    <scope>NUCLEOTIDE SEQUENCE [LARGE SCALE GENOMIC DNA]</scope>
</reference>
<keyword evidence="5" id="KW-1133">Transmembrane helix</keyword>
<evidence type="ECO:0000256" key="2">
    <source>
        <dbReference type="ARBA" id="ARBA00007386"/>
    </source>
</evidence>
<keyword evidence="5" id="KW-0812">Transmembrane</keyword>
<evidence type="ECO:0000313" key="7">
    <source>
        <dbReference type="Proteomes" id="UP000694547"/>
    </source>
</evidence>
<keyword evidence="5" id="KW-0472">Membrane</keyword>
<accession>A0A6J0D8R7</accession>
<evidence type="ECO:0000256" key="3">
    <source>
        <dbReference type="ARBA" id="ARBA00022525"/>
    </source>
</evidence>
<dbReference type="Pfam" id="PF15193">
    <property type="entry name" value="FAM24"/>
    <property type="match status" value="1"/>
</dbReference>
<keyword evidence="3" id="KW-0964">Secreted</keyword>
<dbReference type="PANTHER" id="PTHR35860:SF1">
    <property type="entry name" value="PROTEIN FAM24A"/>
    <property type="match status" value="1"/>
</dbReference>
<dbReference type="GO" id="GO:0005576">
    <property type="term" value="C:extracellular region"/>
    <property type="evidence" value="ECO:0007669"/>
    <property type="project" value="UniProtKB-SubCell"/>
</dbReference>
<keyword evidence="7" id="KW-1185">Reference proteome</keyword>
<dbReference type="PANTHER" id="PTHR35860">
    <property type="entry name" value="PROTEIN FAM24B"/>
    <property type="match status" value="1"/>
</dbReference>
<dbReference type="GeneID" id="107401224"/>
<proteinExistence type="inferred from homology"/>
<dbReference type="OrthoDB" id="9784605at2759"/>
<dbReference type="Proteomes" id="UP000694547">
    <property type="component" value="Chromosome 1"/>
</dbReference>
<evidence type="ECO:0000256" key="4">
    <source>
        <dbReference type="ARBA" id="ARBA00022729"/>
    </source>
</evidence>
<sequence>MFDLRTKVMMGLASGMLITAIMLISVVFCLYMKIAKALKIAKDAESCIEQCKLNQDKIIRPKPILPGSCRTLQRCDDCSIYADVGTLPPCFCGTNEGL</sequence>
<comment type="similarity">
    <text evidence="2">Belongs to the FAM24 family.</text>
</comment>
<dbReference type="RefSeq" id="XP_015851355.1">
    <property type="nucleotide sequence ID" value="XM_015995869.3"/>
</dbReference>
<keyword evidence="4" id="KW-0732">Signal</keyword>
<evidence type="ECO:0000256" key="5">
    <source>
        <dbReference type="SAM" id="Phobius"/>
    </source>
</evidence>
<dbReference type="GeneTree" id="ENSGT00940000164044"/>
<evidence type="ECO:0000313" key="6">
    <source>
        <dbReference type="Ensembl" id="ENSPEMP00000032649.1"/>
    </source>
</evidence>
<reference evidence="6" key="3">
    <citation type="submission" date="2025-09" db="UniProtKB">
        <authorList>
            <consortium name="Ensembl"/>
        </authorList>
    </citation>
    <scope>IDENTIFICATION</scope>
</reference>
<dbReference type="Ensembl" id="ENSPEMT00000036964.1">
    <property type="protein sequence ID" value="ENSPEMP00000032649.1"/>
    <property type="gene ID" value="ENSPEMG00000031419.1"/>
</dbReference>
<dbReference type="InterPro" id="IPR028122">
    <property type="entry name" value="FAM24"/>
</dbReference>
<dbReference type="AlphaFoldDB" id="A0A6J0D8R7"/>
<organism evidence="6 7">
    <name type="scientific">Peromyscus maniculatus bairdii</name>
    <name type="common">Prairie deer mouse</name>
    <dbReference type="NCBI Taxonomy" id="230844"/>
    <lineage>
        <taxon>Eukaryota</taxon>
        <taxon>Metazoa</taxon>
        <taxon>Chordata</taxon>
        <taxon>Craniata</taxon>
        <taxon>Vertebrata</taxon>
        <taxon>Euteleostomi</taxon>
        <taxon>Mammalia</taxon>
        <taxon>Eutheria</taxon>
        <taxon>Euarchontoglires</taxon>
        <taxon>Glires</taxon>
        <taxon>Rodentia</taxon>
        <taxon>Myomorpha</taxon>
        <taxon>Muroidea</taxon>
        <taxon>Cricetidae</taxon>
        <taxon>Neotominae</taxon>
        <taxon>Peromyscus</taxon>
    </lineage>
</organism>